<sequence>MYLLGIIAFITAFLMIALFSYLFNEKSEVIVDGLTEEEENALLEAHEQQQRLLWRTSYILLTAFVIAIALIFAQSLLNYYR</sequence>
<dbReference type="OrthoDB" id="9977461at2"/>
<keyword evidence="3" id="KW-1185">Reference proteome</keyword>
<gene>
    <name evidence="2" type="ORF">QI30_15625</name>
</gene>
<accession>A0A433RQE2</accession>
<dbReference type="RefSeq" id="WP_126991533.1">
    <property type="nucleotide sequence ID" value="NZ_JTFC01000041.1"/>
</dbReference>
<protein>
    <submittedName>
        <fullName evidence="2">Uncharacterized protein</fullName>
    </submittedName>
</protein>
<dbReference type="AlphaFoldDB" id="A0A433RQE2"/>
<evidence type="ECO:0000313" key="3">
    <source>
        <dbReference type="Proteomes" id="UP000288623"/>
    </source>
</evidence>
<keyword evidence="1" id="KW-0472">Membrane</keyword>
<comment type="caution">
    <text evidence="2">The sequence shown here is derived from an EMBL/GenBank/DDBJ whole genome shotgun (WGS) entry which is preliminary data.</text>
</comment>
<reference evidence="2 3" key="1">
    <citation type="submission" date="2014-11" db="EMBL/GenBank/DDBJ databases">
        <title>Genome sequence and analysis of novel Kurthia sp.</title>
        <authorList>
            <person name="Lawson J.N."/>
            <person name="Gonzalez J.E."/>
            <person name="Rinauldi L."/>
            <person name="Xuan Z."/>
            <person name="Firman A."/>
            <person name="Shaddox L."/>
            <person name="Trudeau A."/>
            <person name="Shah S."/>
            <person name="Reiman D."/>
        </authorList>
    </citation>
    <scope>NUCLEOTIDE SEQUENCE [LARGE SCALE GENOMIC DNA]</scope>
    <source>
        <strain evidence="2 3">3B1D</strain>
    </source>
</reference>
<evidence type="ECO:0000313" key="2">
    <source>
        <dbReference type="EMBL" id="RUS52988.1"/>
    </source>
</evidence>
<dbReference type="Proteomes" id="UP000288623">
    <property type="component" value="Unassembled WGS sequence"/>
</dbReference>
<proteinExistence type="predicted"/>
<organism evidence="2 3">
    <name type="scientific">Candidatus Kurthia intestinigallinarum</name>
    <dbReference type="NCBI Taxonomy" id="1562256"/>
    <lineage>
        <taxon>Bacteria</taxon>
        <taxon>Bacillati</taxon>
        <taxon>Bacillota</taxon>
        <taxon>Bacilli</taxon>
        <taxon>Bacillales</taxon>
        <taxon>Caryophanaceae</taxon>
        <taxon>Kurthia</taxon>
    </lineage>
</organism>
<dbReference type="EMBL" id="JTFC01000041">
    <property type="protein sequence ID" value="RUS52988.1"/>
    <property type="molecule type" value="Genomic_DNA"/>
</dbReference>
<feature type="transmembrane region" description="Helical" evidence="1">
    <location>
        <begin position="58"/>
        <end position="80"/>
    </location>
</feature>
<keyword evidence="1" id="KW-1133">Transmembrane helix</keyword>
<name>A0A433RQE2_9BACL</name>
<keyword evidence="1" id="KW-0812">Transmembrane</keyword>
<evidence type="ECO:0000256" key="1">
    <source>
        <dbReference type="SAM" id="Phobius"/>
    </source>
</evidence>
<feature type="transmembrane region" description="Helical" evidence="1">
    <location>
        <begin position="6"/>
        <end position="23"/>
    </location>
</feature>